<dbReference type="AlphaFoldDB" id="A0A8X6VK96"/>
<feature type="transmembrane region" description="Helical" evidence="9">
    <location>
        <begin position="733"/>
        <end position="758"/>
    </location>
</feature>
<feature type="region of interest" description="Disordered" evidence="8">
    <location>
        <begin position="330"/>
        <end position="367"/>
    </location>
</feature>
<dbReference type="Pfam" id="PF03137">
    <property type="entry name" value="OATP"/>
    <property type="match status" value="1"/>
</dbReference>
<evidence type="ECO:0000256" key="6">
    <source>
        <dbReference type="ARBA" id="ARBA00023136"/>
    </source>
</evidence>
<evidence type="ECO:0000313" key="11">
    <source>
        <dbReference type="EMBL" id="GFY10778.1"/>
    </source>
</evidence>
<feature type="compositionally biased region" description="Polar residues" evidence="8">
    <location>
        <begin position="350"/>
        <end position="359"/>
    </location>
</feature>
<feature type="region of interest" description="Disordered" evidence="8">
    <location>
        <begin position="406"/>
        <end position="482"/>
    </location>
</feature>
<evidence type="ECO:0000313" key="12">
    <source>
        <dbReference type="Proteomes" id="UP000887159"/>
    </source>
</evidence>
<dbReference type="EMBL" id="BMAU01021301">
    <property type="protein sequence ID" value="GFY10778.1"/>
    <property type="molecule type" value="Genomic_DNA"/>
</dbReference>
<feature type="compositionally biased region" description="Polar residues" evidence="8">
    <location>
        <begin position="458"/>
        <end position="472"/>
    </location>
</feature>
<feature type="transmembrane region" description="Helical" evidence="9">
    <location>
        <begin position="673"/>
        <end position="692"/>
    </location>
</feature>
<feature type="transmembrane region" description="Helical" evidence="9">
    <location>
        <begin position="876"/>
        <end position="898"/>
    </location>
</feature>
<dbReference type="GO" id="GO:0016323">
    <property type="term" value="C:basolateral plasma membrane"/>
    <property type="evidence" value="ECO:0007669"/>
    <property type="project" value="TreeGrafter"/>
</dbReference>
<keyword evidence="3" id="KW-1003">Cell membrane</keyword>
<evidence type="ECO:0000256" key="5">
    <source>
        <dbReference type="ARBA" id="ARBA00022989"/>
    </source>
</evidence>
<feature type="compositionally biased region" description="Basic and acidic residues" evidence="8">
    <location>
        <begin position="130"/>
        <end position="146"/>
    </location>
</feature>
<feature type="region of interest" description="Disordered" evidence="8">
    <location>
        <begin position="177"/>
        <end position="222"/>
    </location>
</feature>
<dbReference type="Pfam" id="PF07648">
    <property type="entry name" value="Kazal_2"/>
    <property type="match status" value="1"/>
</dbReference>
<evidence type="ECO:0000256" key="3">
    <source>
        <dbReference type="ARBA" id="ARBA00022475"/>
    </source>
</evidence>
<dbReference type="GO" id="GO:0043252">
    <property type="term" value="P:sodium-independent organic anion transport"/>
    <property type="evidence" value="ECO:0007669"/>
    <property type="project" value="TreeGrafter"/>
</dbReference>
<keyword evidence="6 9" id="KW-0472">Membrane</keyword>
<proteinExistence type="inferred from homology"/>
<dbReference type="SUPFAM" id="SSF100895">
    <property type="entry name" value="Kazal-type serine protease inhibitors"/>
    <property type="match status" value="1"/>
</dbReference>
<feature type="domain" description="Kazal-like" evidence="10">
    <location>
        <begin position="984"/>
        <end position="1036"/>
    </location>
</feature>
<dbReference type="InterPro" id="IPR002350">
    <property type="entry name" value="Kazal_dom"/>
</dbReference>
<feature type="compositionally biased region" description="Basic and acidic residues" evidence="8">
    <location>
        <begin position="203"/>
        <end position="215"/>
    </location>
</feature>
<dbReference type="SUPFAM" id="SSF103473">
    <property type="entry name" value="MFS general substrate transporter"/>
    <property type="match status" value="1"/>
</dbReference>
<feature type="region of interest" description="Disordered" evidence="8">
    <location>
        <begin position="88"/>
        <end position="164"/>
    </location>
</feature>
<dbReference type="PANTHER" id="PTHR11388:SF76">
    <property type="entry name" value="SOLUTE CARRIER ORGANIC ANION TRANSPORTER FAMILY MEMBER"/>
    <property type="match status" value="1"/>
</dbReference>
<dbReference type="NCBIfam" id="TIGR00805">
    <property type="entry name" value="oat"/>
    <property type="match status" value="1"/>
</dbReference>
<feature type="transmembrane region" description="Helical" evidence="9">
    <location>
        <begin position="641"/>
        <end position="661"/>
    </location>
</feature>
<feature type="compositionally biased region" description="Basic and acidic residues" evidence="8">
    <location>
        <begin position="406"/>
        <end position="443"/>
    </location>
</feature>
<feature type="compositionally biased region" description="Basic and acidic residues" evidence="8">
    <location>
        <begin position="103"/>
        <end position="121"/>
    </location>
</feature>
<name>A0A8X6VK96_TRICX</name>
<feature type="transmembrane region" description="Helical" evidence="9">
    <location>
        <begin position="770"/>
        <end position="797"/>
    </location>
</feature>
<feature type="transmembrane region" description="Helical" evidence="9">
    <location>
        <begin position="817"/>
        <end position="838"/>
    </location>
</feature>
<evidence type="ECO:0000256" key="8">
    <source>
        <dbReference type="SAM" id="MobiDB-lite"/>
    </source>
</evidence>
<evidence type="ECO:0000259" key="10">
    <source>
        <dbReference type="PROSITE" id="PS51465"/>
    </source>
</evidence>
<dbReference type="InterPro" id="IPR036058">
    <property type="entry name" value="Kazal_dom_sf"/>
</dbReference>
<dbReference type="PROSITE" id="PS51465">
    <property type="entry name" value="KAZAL_2"/>
    <property type="match status" value="1"/>
</dbReference>
<keyword evidence="4 9" id="KW-0812">Transmembrane</keyword>
<evidence type="ECO:0000256" key="7">
    <source>
        <dbReference type="ARBA" id="ARBA00023157"/>
    </source>
</evidence>
<dbReference type="GO" id="GO:0015347">
    <property type="term" value="F:sodium-independent organic anion transmembrane transporter activity"/>
    <property type="evidence" value="ECO:0007669"/>
    <property type="project" value="TreeGrafter"/>
</dbReference>
<keyword evidence="12" id="KW-1185">Reference proteome</keyword>
<feature type="transmembrane region" description="Helical" evidence="9">
    <location>
        <begin position="918"/>
        <end position="937"/>
    </location>
</feature>
<comment type="subcellular location">
    <subcellularLocation>
        <location evidence="1">Cell membrane</location>
        <topology evidence="1">Multi-pass membrane protein</topology>
    </subcellularLocation>
</comment>
<protein>
    <submittedName>
        <fullName evidence="11">Solute carrier organic anion transporter family member 1B2</fullName>
    </submittedName>
</protein>
<dbReference type="InterPro" id="IPR036259">
    <property type="entry name" value="MFS_trans_sf"/>
</dbReference>
<gene>
    <name evidence="11" type="primary">Slco1b2</name>
    <name evidence="11" type="ORF">TNCV_1123011</name>
</gene>
<reference evidence="11" key="1">
    <citation type="submission" date="2020-08" db="EMBL/GenBank/DDBJ databases">
        <title>Multicomponent nature underlies the extraordinary mechanical properties of spider dragline silk.</title>
        <authorList>
            <person name="Kono N."/>
            <person name="Nakamura H."/>
            <person name="Mori M."/>
            <person name="Yoshida Y."/>
            <person name="Ohtoshi R."/>
            <person name="Malay A.D."/>
            <person name="Moran D.A.P."/>
            <person name="Tomita M."/>
            <person name="Numata K."/>
            <person name="Arakawa K."/>
        </authorList>
    </citation>
    <scope>NUCLEOTIDE SEQUENCE</scope>
</reference>
<feature type="transmembrane region" description="Helical" evidence="9">
    <location>
        <begin position="946"/>
        <end position="966"/>
    </location>
</feature>
<dbReference type="Gene3D" id="1.20.1250.20">
    <property type="entry name" value="MFS general substrate transporter like domains"/>
    <property type="match status" value="1"/>
</dbReference>
<sequence>MDEEKDENGKLNSHLPVKTKVESLAHIKPEDSTGTTLRDVTLLHHNPDSSSCVSKKIDECRFHDQLDARQLDSVIQYTSKIRAFIGLTDPEEDSRPSVTSLENETRNDKPVNANDEKKNNDDDVSVNLEELEKNVRDKNTEYDPLHSSEIGNDNLGDDNNKNNADLIDQNVEDLVQNDDENSNKSDSDPLSEITSKLVDSNDNEEHHSDVKLEELEKNDDDRTEEFIKTTKEANNSNNHSQLKEANEDINLATTPNESTVSSPESNTDFTIPQLLLNKNNTEELHDSLTSFDEENAIPDLSKNTENTIVKDSTINVQEEESLLAEVNEKKAADNLEESPSNSNEDKENLLNGSLGNQIDSKMLTDSPDDNIKAQLLENGQSSKEGQILNDPELIMTDELNNIAKNLDKDGLEQRESVKESLAKTEESRNLKADDSDANKDSKSEIIQNGDAAEILPNEPNTGTDQQNGTTLPEESKPAPRLEDIRRLSVEIVNKVLDNAGNQLRDILNDKRNSKTSEILEGKDNLNKTGDADCHVSIKQPKGKNNEVQLKEILAKTYDFNDFQKKIEQEMNKHDPRYDLDPDTVCGMGCFKPQWIQKYATARVYLVLYSIIGIFSGSYYTYLIGSMSTLEKRFAFKSKTSGLIMMLDEITPLFLGIIVGYFGGKTHRPRMVGFGMMLSSICCFVSALPYFIYGPGTHLTFSNVQNSTTGIELCDMEVKEENCDSDDRPPTLAAILFLMCGSFLKGFGNLAYYAVGLAYMDDNAKKKNTPIYFAIAFALRLLGPMVGFFMSSFFLSFYENPFVDPGFEQEDPRWIGCWWLGFVVQGILLLIFTVPIALFPRRLPGSRCIASGSEESGVVSNFAGLLAALKRLALNPLYVLLILNTIMAIFGAFGHYIMLPKYMENQFRLSSSDSSLLSGPPGIGAVMISCVAGGYMIWKLKPSAKMLSVGLIALETITAVGFFLLMIPRCTNLEMTNYGINDEGLILESSCNFNCNCSQTAFTPVCGPDGKTLYFSPCHAGCSSSLNETFTNCSCVFDSSGLQRDYVTEGFCVIEDCWSQTLAYIITLPILEIIVSVLKVAYTMILLRSVHPEDKSVALGTFEAIICIFDNMLTKYQMIKFIEICVLPAGISCQSSRQCRRSPLPHASTLIQRDFGCVLRVQHTKQLPHVAKVDLIRRASRPGKQFNLVIDEEPLDNACHVWSRIILLKCGCGQALKVRKDNCLQHLGDVAPAVLSTGNA</sequence>
<dbReference type="CDD" id="cd17336">
    <property type="entry name" value="MFS_SLCO_OATP"/>
    <property type="match status" value="1"/>
</dbReference>
<evidence type="ECO:0000256" key="1">
    <source>
        <dbReference type="ARBA" id="ARBA00004651"/>
    </source>
</evidence>
<feature type="compositionally biased region" description="Basic and acidic residues" evidence="8">
    <location>
        <begin position="473"/>
        <end position="482"/>
    </location>
</feature>
<dbReference type="Proteomes" id="UP000887159">
    <property type="component" value="Unassembled WGS sequence"/>
</dbReference>
<accession>A0A8X6VK96</accession>
<dbReference type="PANTHER" id="PTHR11388">
    <property type="entry name" value="ORGANIC ANION TRANSPORTER"/>
    <property type="match status" value="1"/>
</dbReference>
<evidence type="ECO:0000256" key="4">
    <source>
        <dbReference type="ARBA" id="ARBA00022692"/>
    </source>
</evidence>
<keyword evidence="7" id="KW-1015">Disulfide bond</keyword>
<evidence type="ECO:0000256" key="2">
    <source>
        <dbReference type="ARBA" id="ARBA00009657"/>
    </source>
</evidence>
<comment type="similarity">
    <text evidence="2">Belongs to the organo anion transporter (TC 2.A.60) family.</text>
</comment>
<evidence type="ECO:0000256" key="9">
    <source>
        <dbReference type="SAM" id="Phobius"/>
    </source>
</evidence>
<comment type="caution">
    <text evidence="11">The sequence shown here is derived from an EMBL/GenBank/DDBJ whole genome shotgun (WGS) entry which is preliminary data.</text>
</comment>
<keyword evidence="5 9" id="KW-1133">Transmembrane helix</keyword>
<organism evidence="11 12">
    <name type="scientific">Trichonephila clavipes</name>
    <name type="common">Golden silk orbweaver</name>
    <name type="synonym">Nephila clavipes</name>
    <dbReference type="NCBI Taxonomy" id="2585209"/>
    <lineage>
        <taxon>Eukaryota</taxon>
        <taxon>Metazoa</taxon>
        <taxon>Ecdysozoa</taxon>
        <taxon>Arthropoda</taxon>
        <taxon>Chelicerata</taxon>
        <taxon>Arachnida</taxon>
        <taxon>Araneae</taxon>
        <taxon>Araneomorphae</taxon>
        <taxon>Entelegynae</taxon>
        <taxon>Araneoidea</taxon>
        <taxon>Nephilidae</taxon>
        <taxon>Trichonephila</taxon>
    </lineage>
</organism>
<feature type="transmembrane region" description="Helical" evidence="9">
    <location>
        <begin position="603"/>
        <end position="621"/>
    </location>
</feature>
<dbReference type="InterPro" id="IPR004156">
    <property type="entry name" value="OATP"/>
</dbReference>